<feature type="domain" description="RNase H type-1" evidence="1">
    <location>
        <begin position="45"/>
        <end position="167"/>
    </location>
</feature>
<protein>
    <recommendedName>
        <fullName evidence="1">RNase H type-1 domain-containing protein</fullName>
    </recommendedName>
</protein>
<dbReference type="GO" id="GO:0003676">
    <property type="term" value="F:nucleic acid binding"/>
    <property type="evidence" value="ECO:0007669"/>
    <property type="project" value="InterPro"/>
</dbReference>
<dbReference type="CDD" id="cd06222">
    <property type="entry name" value="RNase_H_like"/>
    <property type="match status" value="1"/>
</dbReference>
<sequence>MVLPWTKEFFQEYQSANEFSGGLEVTTGLEVVKWCPPIDGFYKINTDTTLVGEKIVIGVGAVIQNHLGQVMAYTAQHLEVSVSTKLAEAMAIIWGIGFTVDSSLMPAIIESDALSMVSHINSGSPNHTKLGFICGDIAKYIQDGVIIVVSFVPQKANVVTHTLAKMALSINHDRFWMETFPSCVERLIVEDYPN</sequence>
<reference evidence="2" key="1">
    <citation type="journal article" date="2023" name="Plant J.">
        <title>Genome sequences and population genomics provide insights into the demographic history, inbreeding, and mutation load of two 'living fossil' tree species of Dipteronia.</title>
        <authorList>
            <person name="Feng Y."/>
            <person name="Comes H.P."/>
            <person name="Chen J."/>
            <person name="Zhu S."/>
            <person name="Lu R."/>
            <person name="Zhang X."/>
            <person name="Li P."/>
            <person name="Qiu J."/>
            <person name="Olsen K.M."/>
            <person name="Qiu Y."/>
        </authorList>
    </citation>
    <scope>NUCLEOTIDE SEQUENCE</scope>
    <source>
        <strain evidence="2">KIB01</strain>
    </source>
</reference>
<dbReference type="SUPFAM" id="SSF53098">
    <property type="entry name" value="Ribonuclease H-like"/>
    <property type="match status" value="1"/>
</dbReference>
<dbReference type="InterPro" id="IPR052929">
    <property type="entry name" value="RNase_H-like_EbsB-rel"/>
</dbReference>
<dbReference type="InterPro" id="IPR044730">
    <property type="entry name" value="RNase_H-like_dom_plant"/>
</dbReference>
<evidence type="ECO:0000313" key="2">
    <source>
        <dbReference type="EMBL" id="KAK2642672.1"/>
    </source>
</evidence>
<evidence type="ECO:0000259" key="1">
    <source>
        <dbReference type="Pfam" id="PF13456"/>
    </source>
</evidence>
<keyword evidence="3" id="KW-1185">Reference proteome</keyword>
<dbReference type="PANTHER" id="PTHR47074:SF48">
    <property type="entry name" value="POLYNUCLEOTIDYL TRANSFERASE, RIBONUCLEASE H-LIKE SUPERFAMILY PROTEIN"/>
    <property type="match status" value="1"/>
</dbReference>
<dbReference type="AlphaFoldDB" id="A0AAD9TVC0"/>
<organism evidence="2 3">
    <name type="scientific">Dipteronia dyeriana</name>
    <dbReference type="NCBI Taxonomy" id="168575"/>
    <lineage>
        <taxon>Eukaryota</taxon>
        <taxon>Viridiplantae</taxon>
        <taxon>Streptophyta</taxon>
        <taxon>Embryophyta</taxon>
        <taxon>Tracheophyta</taxon>
        <taxon>Spermatophyta</taxon>
        <taxon>Magnoliopsida</taxon>
        <taxon>eudicotyledons</taxon>
        <taxon>Gunneridae</taxon>
        <taxon>Pentapetalae</taxon>
        <taxon>rosids</taxon>
        <taxon>malvids</taxon>
        <taxon>Sapindales</taxon>
        <taxon>Sapindaceae</taxon>
        <taxon>Hippocastanoideae</taxon>
        <taxon>Acereae</taxon>
        <taxon>Dipteronia</taxon>
    </lineage>
</organism>
<evidence type="ECO:0000313" key="3">
    <source>
        <dbReference type="Proteomes" id="UP001280121"/>
    </source>
</evidence>
<dbReference type="InterPro" id="IPR036397">
    <property type="entry name" value="RNaseH_sf"/>
</dbReference>
<gene>
    <name evidence="2" type="ORF">Ddye_024435</name>
</gene>
<dbReference type="Proteomes" id="UP001280121">
    <property type="component" value="Unassembled WGS sequence"/>
</dbReference>
<dbReference type="Gene3D" id="3.30.420.10">
    <property type="entry name" value="Ribonuclease H-like superfamily/Ribonuclease H"/>
    <property type="match status" value="1"/>
</dbReference>
<dbReference type="GO" id="GO:0004523">
    <property type="term" value="F:RNA-DNA hybrid ribonuclease activity"/>
    <property type="evidence" value="ECO:0007669"/>
    <property type="project" value="InterPro"/>
</dbReference>
<dbReference type="PANTHER" id="PTHR47074">
    <property type="entry name" value="BNAC02G40300D PROTEIN"/>
    <property type="match status" value="1"/>
</dbReference>
<dbReference type="InterPro" id="IPR012337">
    <property type="entry name" value="RNaseH-like_sf"/>
</dbReference>
<dbReference type="InterPro" id="IPR002156">
    <property type="entry name" value="RNaseH_domain"/>
</dbReference>
<accession>A0AAD9TVC0</accession>
<dbReference type="EMBL" id="JANJYI010000007">
    <property type="protein sequence ID" value="KAK2642672.1"/>
    <property type="molecule type" value="Genomic_DNA"/>
</dbReference>
<comment type="caution">
    <text evidence="2">The sequence shown here is derived from an EMBL/GenBank/DDBJ whole genome shotgun (WGS) entry which is preliminary data.</text>
</comment>
<proteinExistence type="predicted"/>
<dbReference type="Pfam" id="PF13456">
    <property type="entry name" value="RVT_3"/>
    <property type="match status" value="1"/>
</dbReference>
<name>A0AAD9TVC0_9ROSI</name>